<evidence type="ECO:0000313" key="3">
    <source>
        <dbReference type="Proteomes" id="UP001432059"/>
    </source>
</evidence>
<organism evidence="2 3">
    <name type="scientific">Bergeyella porcorum</name>
    <dbReference type="NCBI Taxonomy" id="1735111"/>
    <lineage>
        <taxon>Bacteria</taxon>
        <taxon>Pseudomonadati</taxon>
        <taxon>Bacteroidota</taxon>
        <taxon>Flavobacteriia</taxon>
        <taxon>Flavobacteriales</taxon>
        <taxon>Weeksellaceae</taxon>
        <taxon>Bergeyella</taxon>
    </lineage>
</organism>
<keyword evidence="1" id="KW-0472">Membrane</keyword>
<reference evidence="2" key="1">
    <citation type="submission" date="2023-10" db="EMBL/GenBank/DDBJ databases">
        <title>Characterization and whole genome sequencing of a novel strain of Bergeyella porcorum QD2021 isolated from pig.</title>
        <authorList>
            <person name="Liu G."/>
            <person name="Chen C."/>
            <person name="Han X."/>
        </authorList>
    </citation>
    <scope>NUCLEOTIDE SEQUENCE</scope>
    <source>
        <strain evidence="2">QD2021</strain>
    </source>
</reference>
<protein>
    <submittedName>
        <fullName evidence="2">Uncharacterized protein</fullName>
    </submittedName>
</protein>
<dbReference type="AlphaFoldDB" id="A0AAU0F2R3"/>
<accession>A0AAU0F2R3</accession>
<sequence length="91" mass="10504">MISSIFCICDENYLFAREALTVKLFLPFALLAAKTLLPFGVDILSLKPCLFLLFLSDGWNVLLLISNIFKCQLFSYKFQIAKIQNYLYHTN</sequence>
<gene>
    <name evidence="2" type="ORF">BPO_0961</name>
</gene>
<dbReference type="EMBL" id="CP136426">
    <property type="protein sequence ID" value="WOC51608.1"/>
    <property type="molecule type" value="Genomic_DNA"/>
</dbReference>
<feature type="transmembrane region" description="Helical" evidence="1">
    <location>
        <begin position="50"/>
        <end position="69"/>
    </location>
</feature>
<evidence type="ECO:0000313" key="2">
    <source>
        <dbReference type="EMBL" id="WOC51608.1"/>
    </source>
</evidence>
<keyword evidence="1" id="KW-1133">Transmembrane helix</keyword>
<proteinExistence type="predicted"/>
<evidence type="ECO:0000256" key="1">
    <source>
        <dbReference type="SAM" id="Phobius"/>
    </source>
</evidence>
<dbReference type="Proteomes" id="UP001432059">
    <property type="component" value="Chromosome"/>
</dbReference>
<name>A0AAU0F2R3_9FLAO</name>
<dbReference type="KEGG" id="bpor:BPO_0961"/>
<keyword evidence="1" id="KW-0812">Transmembrane</keyword>
<keyword evidence="3" id="KW-1185">Reference proteome</keyword>
<feature type="transmembrane region" description="Helical" evidence="1">
    <location>
        <begin position="24"/>
        <end position="44"/>
    </location>
</feature>